<keyword evidence="2" id="KW-1185">Reference proteome</keyword>
<dbReference type="OrthoDB" id="5643962at2"/>
<reference evidence="1" key="2">
    <citation type="submission" date="2020-09" db="EMBL/GenBank/DDBJ databases">
        <authorList>
            <person name="Sun Q."/>
            <person name="Ohkuma M."/>
        </authorList>
    </citation>
    <scope>NUCLEOTIDE SEQUENCE</scope>
    <source>
        <strain evidence="1">JCM 13919</strain>
    </source>
</reference>
<proteinExistence type="predicted"/>
<dbReference type="EMBL" id="BMOB01000008">
    <property type="protein sequence ID" value="GGI90143.1"/>
    <property type="molecule type" value="Genomic_DNA"/>
</dbReference>
<dbReference type="RefSeq" id="WP_131777056.1">
    <property type="nucleotide sequence ID" value="NZ_BMOB01000008.1"/>
</dbReference>
<comment type="caution">
    <text evidence="1">The sequence shown here is derived from an EMBL/GenBank/DDBJ whole genome shotgun (WGS) entry which is preliminary data.</text>
</comment>
<evidence type="ECO:0000313" key="2">
    <source>
        <dbReference type="Proteomes" id="UP000630149"/>
    </source>
</evidence>
<accession>A0A917NDI5</accession>
<evidence type="ECO:0000313" key="1">
    <source>
        <dbReference type="EMBL" id="GGI90143.1"/>
    </source>
</evidence>
<dbReference type="AlphaFoldDB" id="A0A917NDI5"/>
<reference evidence="1" key="1">
    <citation type="journal article" date="2014" name="Int. J. Syst. Evol. Microbiol.">
        <title>Complete genome sequence of Corynebacterium casei LMG S-19264T (=DSM 44701T), isolated from a smear-ripened cheese.</title>
        <authorList>
            <consortium name="US DOE Joint Genome Institute (JGI-PGF)"/>
            <person name="Walter F."/>
            <person name="Albersmeier A."/>
            <person name="Kalinowski J."/>
            <person name="Ruckert C."/>
        </authorList>
    </citation>
    <scope>NUCLEOTIDE SEQUENCE</scope>
    <source>
        <strain evidence="1">JCM 13919</strain>
    </source>
</reference>
<name>A0A917NDI5_9GAMM</name>
<organism evidence="1 2">
    <name type="scientific">Legionella impletisoli</name>
    <dbReference type="NCBI Taxonomy" id="343510"/>
    <lineage>
        <taxon>Bacteria</taxon>
        <taxon>Pseudomonadati</taxon>
        <taxon>Pseudomonadota</taxon>
        <taxon>Gammaproteobacteria</taxon>
        <taxon>Legionellales</taxon>
        <taxon>Legionellaceae</taxon>
        <taxon>Legionella</taxon>
    </lineage>
</organism>
<dbReference type="Proteomes" id="UP000630149">
    <property type="component" value="Unassembled WGS sequence"/>
</dbReference>
<dbReference type="Gene3D" id="1.10.260.40">
    <property type="entry name" value="lambda repressor-like DNA-binding domains"/>
    <property type="match status" value="1"/>
</dbReference>
<gene>
    <name evidence="1" type="ORF">GCM10007966_18640</name>
</gene>
<dbReference type="InterPro" id="IPR010982">
    <property type="entry name" value="Lambda_DNA-bd_dom_sf"/>
</dbReference>
<protein>
    <submittedName>
        <fullName evidence="1">Uncharacterized protein</fullName>
    </submittedName>
</protein>
<sequence>MGNRQFSERLNKELDEIGVPQNREERVEVFAKLLKVPKFKAEAILNGNTSVSEPLLDILSDELEVSSDWLLGKSDKRHN</sequence>
<dbReference type="GO" id="GO:0003677">
    <property type="term" value="F:DNA binding"/>
    <property type="evidence" value="ECO:0007669"/>
    <property type="project" value="InterPro"/>
</dbReference>